<name>A0AAD9DG35_9STRA</name>
<dbReference type="Gene3D" id="3.50.50.60">
    <property type="entry name" value="FAD/NAD(P)-binding domain"/>
    <property type="match status" value="1"/>
</dbReference>
<dbReference type="EC" id="1.-.-.-" evidence="4"/>
<dbReference type="Proteomes" id="UP001224775">
    <property type="component" value="Unassembled WGS sequence"/>
</dbReference>
<dbReference type="SUPFAM" id="SSF51905">
    <property type="entry name" value="FAD/NAD(P)-binding domain"/>
    <property type="match status" value="1"/>
</dbReference>
<comment type="caution">
    <text evidence="4">The sequence shown here is derived from an EMBL/GenBank/DDBJ whole genome shotgun (WGS) entry which is preliminary data.</text>
</comment>
<evidence type="ECO:0000313" key="4">
    <source>
        <dbReference type="EMBL" id="KAK1745872.1"/>
    </source>
</evidence>
<evidence type="ECO:0000256" key="1">
    <source>
        <dbReference type="ARBA" id="ARBA00023002"/>
    </source>
</evidence>
<accession>A0AAD9DG35</accession>
<evidence type="ECO:0000256" key="2">
    <source>
        <dbReference type="ARBA" id="ARBA00023033"/>
    </source>
</evidence>
<dbReference type="Pfam" id="PF01494">
    <property type="entry name" value="FAD_binding_3"/>
    <property type="match status" value="2"/>
</dbReference>
<dbReference type="PANTHER" id="PTHR13789:SF309">
    <property type="entry name" value="PUTATIVE (AFU_ORTHOLOGUE AFUA_6G14510)-RELATED"/>
    <property type="match status" value="1"/>
</dbReference>
<organism evidence="4 5">
    <name type="scientific">Skeletonema marinoi</name>
    <dbReference type="NCBI Taxonomy" id="267567"/>
    <lineage>
        <taxon>Eukaryota</taxon>
        <taxon>Sar</taxon>
        <taxon>Stramenopiles</taxon>
        <taxon>Ochrophyta</taxon>
        <taxon>Bacillariophyta</taxon>
        <taxon>Coscinodiscophyceae</taxon>
        <taxon>Thalassiosirophycidae</taxon>
        <taxon>Thalassiosirales</taxon>
        <taxon>Skeletonemataceae</taxon>
        <taxon>Skeletonema</taxon>
        <taxon>Skeletonema marinoi-dohrnii complex</taxon>
    </lineage>
</organism>
<dbReference type="InterPro" id="IPR050493">
    <property type="entry name" value="FAD-dep_Monooxygenase_BioMet"/>
</dbReference>
<dbReference type="GO" id="GO:0004497">
    <property type="term" value="F:monooxygenase activity"/>
    <property type="evidence" value="ECO:0007669"/>
    <property type="project" value="UniProtKB-KW"/>
</dbReference>
<dbReference type="EMBL" id="JATAAI010000005">
    <property type="protein sequence ID" value="KAK1745872.1"/>
    <property type="molecule type" value="Genomic_DNA"/>
</dbReference>
<dbReference type="AlphaFoldDB" id="A0AAD9DG35"/>
<keyword evidence="2" id="KW-0503">Monooxygenase</keyword>
<protein>
    <submittedName>
        <fullName evidence="4">NAD(P)/FAD-dependent oxidoreductase</fullName>
        <ecNumber evidence="4">1.-.-.-</ecNumber>
    </submittedName>
</protein>
<dbReference type="PANTHER" id="PTHR13789">
    <property type="entry name" value="MONOOXYGENASE"/>
    <property type="match status" value="1"/>
</dbReference>
<evidence type="ECO:0000259" key="3">
    <source>
        <dbReference type="Pfam" id="PF01494"/>
    </source>
</evidence>
<evidence type="ECO:0000313" key="5">
    <source>
        <dbReference type="Proteomes" id="UP001224775"/>
    </source>
</evidence>
<dbReference type="PRINTS" id="PR00420">
    <property type="entry name" value="RNGMNOXGNASE"/>
</dbReference>
<reference evidence="4" key="1">
    <citation type="submission" date="2023-06" db="EMBL/GenBank/DDBJ databases">
        <title>Survivors Of The Sea: Transcriptome response of Skeletonema marinoi to long-term dormancy.</title>
        <authorList>
            <person name="Pinder M.I.M."/>
            <person name="Kourtchenko O."/>
            <person name="Robertson E.K."/>
            <person name="Larsson T."/>
            <person name="Maumus F."/>
            <person name="Osuna-Cruz C.M."/>
            <person name="Vancaester E."/>
            <person name="Stenow R."/>
            <person name="Vandepoele K."/>
            <person name="Ploug H."/>
            <person name="Bruchert V."/>
            <person name="Godhe A."/>
            <person name="Topel M."/>
        </authorList>
    </citation>
    <scope>NUCLEOTIDE SEQUENCE</scope>
    <source>
        <strain evidence="4">R05AC</strain>
    </source>
</reference>
<feature type="domain" description="FAD-binding" evidence="3">
    <location>
        <begin position="22"/>
        <end position="99"/>
    </location>
</feature>
<proteinExistence type="predicted"/>
<keyword evidence="1 4" id="KW-0560">Oxidoreductase</keyword>
<sequence>MVSFQGNGIAPSPQYNASQPLPVIIAGAGPSGLVAALTLQKYGVPFVIYEQNASEKICSDAGRGIDMSPSVIKILEKELGLYRRLDAAMKQYEYIDVSNMDGKHINTLRFKEMSERKRHITGERNFGFASRSKLQHILLEALGLIDRHGRIKDSPYGILRCGIAVTGYKKMIGNFVQVQLDNSMKVKGSALLACDGVHSYIRQCMQEGSEGSALNFTNQEAWWGTTTVRPGSALEQELLHIAASRKMQGYNVGLVVLGTNQNPGSFYANEVSKNVYSWSYFVESESSNFDADLIRRGGKVLDETEKQELVDKIPSTCKILKLFSEFTPTADMNRSAVFDRDNNLPSVDGRVALLGDAAHYYHPLRGEGSNKAMVDGYVAAMRLATAIMGKSSSSNSKSQKSPSIEWALLGFDSYKRRKGNTALVKKSRKYGQGATSNSRYTCWARQTYFKFMSAPKMIRELCTGDKSNSRFVSDMIKELKPYPKPARCIARPVIPGSGACDSIEMELSKTKTFTEEDVGCVCMGF</sequence>
<dbReference type="InterPro" id="IPR036188">
    <property type="entry name" value="FAD/NAD-bd_sf"/>
</dbReference>
<feature type="domain" description="FAD-binding" evidence="3">
    <location>
        <begin position="181"/>
        <end position="394"/>
    </location>
</feature>
<keyword evidence="5" id="KW-1185">Reference proteome</keyword>
<dbReference type="GO" id="GO:0071949">
    <property type="term" value="F:FAD binding"/>
    <property type="evidence" value="ECO:0007669"/>
    <property type="project" value="InterPro"/>
</dbReference>
<gene>
    <name evidence="4" type="ORF">QTG54_003796</name>
</gene>
<dbReference type="InterPro" id="IPR002938">
    <property type="entry name" value="FAD-bd"/>
</dbReference>